<dbReference type="PRINTS" id="PR00725">
    <property type="entry name" value="DADACBPTASE1"/>
</dbReference>
<evidence type="ECO:0000256" key="8">
    <source>
        <dbReference type="ARBA" id="ARBA00022801"/>
    </source>
</evidence>
<dbReference type="InterPro" id="IPR015956">
    <property type="entry name" value="Peniciliin-bd_prot_C_sf"/>
</dbReference>
<comment type="pathway">
    <text evidence="2">Cell wall biogenesis; peptidoglycan biosynthesis.</text>
</comment>
<evidence type="ECO:0000313" key="20">
    <source>
        <dbReference type="Proteomes" id="UP000760668"/>
    </source>
</evidence>
<keyword evidence="9" id="KW-0133">Cell shape</keyword>
<feature type="signal peptide" evidence="17">
    <location>
        <begin position="1"/>
        <end position="26"/>
    </location>
</feature>
<dbReference type="InterPro" id="IPR012338">
    <property type="entry name" value="Beta-lactam/transpept-like"/>
</dbReference>
<reference evidence="19" key="1">
    <citation type="journal article" date="2021" name="PeerJ">
        <title>Extensive microbial diversity within the chicken gut microbiome revealed by metagenomics and culture.</title>
        <authorList>
            <person name="Gilroy R."/>
            <person name="Ravi A."/>
            <person name="Getino M."/>
            <person name="Pursley I."/>
            <person name="Horton D.L."/>
            <person name="Alikhan N.F."/>
            <person name="Baker D."/>
            <person name="Gharbi K."/>
            <person name="Hall N."/>
            <person name="Watson M."/>
            <person name="Adriaenssens E.M."/>
            <person name="Foster-Nyarko E."/>
            <person name="Jarju S."/>
            <person name="Secka A."/>
            <person name="Antonio M."/>
            <person name="Oren A."/>
            <person name="Chaudhuri R.R."/>
            <person name="La Ragione R."/>
            <person name="Hildebrand F."/>
            <person name="Pallen M.J."/>
        </authorList>
    </citation>
    <scope>NUCLEOTIDE SEQUENCE</scope>
    <source>
        <strain evidence="19">CHK179-5677</strain>
    </source>
</reference>
<feature type="transmembrane region" description="Helical" evidence="16">
    <location>
        <begin position="409"/>
        <end position="431"/>
    </location>
</feature>
<dbReference type="Proteomes" id="UP000760668">
    <property type="component" value="Unassembled WGS sequence"/>
</dbReference>
<evidence type="ECO:0000256" key="16">
    <source>
        <dbReference type="SAM" id="Phobius"/>
    </source>
</evidence>
<keyword evidence="10" id="KW-0573">Peptidoglycan synthesis</keyword>
<keyword evidence="5 19" id="KW-0121">Carboxypeptidase</keyword>
<evidence type="ECO:0000256" key="9">
    <source>
        <dbReference type="ARBA" id="ARBA00022960"/>
    </source>
</evidence>
<dbReference type="Pfam" id="PF00768">
    <property type="entry name" value="Peptidase_S11"/>
    <property type="match status" value="1"/>
</dbReference>
<evidence type="ECO:0000256" key="7">
    <source>
        <dbReference type="ARBA" id="ARBA00022729"/>
    </source>
</evidence>
<keyword evidence="8" id="KW-0378">Hydrolase</keyword>
<feature type="chain" id="PRO_5037825075" description="serine-type D-Ala-D-Ala carboxypeptidase" evidence="17">
    <location>
        <begin position="27"/>
        <end position="454"/>
    </location>
</feature>
<evidence type="ECO:0000256" key="15">
    <source>
        <dbReference type="RuleBase" id="RU004016"/>
    </source>
</evidence>
<feature type="active site" evidence="13">
    <location>
        <position position="128"/>
    </location>
</feature>
<dbReference type="Gene3D" id="2.60.410.10">
    <property type="entry name" value="D-Ala-D-Ala carboxypeptidase, C-terminal domain"/>
    <property type="match status" value="1"/>
</dbReference>
<evidence type="ECO:0000256" key="1">
    <source>
        <dbReference type="ARBA" id="ARBA00003217"/>
    </source>
</evidence>
<dbReference type="EMBL" id="DYUC01000069">
    <property type="protein sequence ID" value="HJG86789.1"/>
    <property type="molecule type" value="Genomic_DNA"/>
</dbReference>
<evidence type="ECO:0000256" key="5">
    <source>
        <dbReference type="ARBA" id="ARBA00022645"/>
    </source>
</evidence>
<accession>A0A921MLV6</accession>
<feature type="binding site" evidence="14">
    <location>
        <position position="242"/>
    </location>
    <ligand>
        <name>substrate</name>
    </ligand>
</feature>
<comment type="similarity">
    <text evidence="3 15">Belongs to the peptidase S11 family.</text>
</comment>
<dbReference type="EC" id="3.4.16.4" evidence="4"/>
<dbReference type="PANTHER" id="PTHR21581">
    <property type="entry name" value="D-ALANYL-D-ALANINE CARBOXYPEPTIDASE"/>
    <property type="match status" value="1"/>
</dbReference>
<dbReference type="InterPro" id="IPR012907">
    <property type="entry name" value="Peptidase_S11_C"/>
</dbReference>
<keyword evidence="16" id="KW-0812">Transmembrane</keyword>
<keyword evidence="6" id="KW-0645">Protease</keyword>
<name>A0A921MLV6_9FIRM</name>
<organism evidence="19 20">
    <name type="scientific">Pseudoflavonifractor capillosus</name>
    <dbReference type="NCBI Taxonomy" id="106588"/>
    <lineage>
        <taxon>Bacteria</taxon>
        <taxon>Bacillati</taxon>
        <taxon>Bacillota</taxon>
        <taxon>Clostridia</taxon>
        <taxon>Eubacteriales</taxon>
        <taxon>Oscillospiraceae</taxon>
        <taxon>Pseudoflavonifractor</taxon>
    </lineage>
</organism>
<feature type="active site" description="Proton acceptor" evidence="13">
    <location>
        <position position="68"/>
    </location>
</feature>
<evidence type="ECO:0000313" key="19">
    <source>
        <dbReference type="EMBL" id="HJG86789.1"/>
    </source>
</evidence>
<proteinExistence type="inferred from homology"/>
<keyword evidence="16" id="KW-0472">Membrane</keyword>
<comment type="catalytic activity">
    <reaction evidence="12">
        <text>Preferential cleavage: (Ac)2-L-Lys-D-Ala-|-D-Ala. Also transpeptidation of peptidyl-alanyl moieties that are N-acyl substituents of D-alanine.</text>
        <dbReference type="EC" id="3.4.16.4"/>
    </reaction>
</comment>
<comment type="function">
    <text evidence="1">Removes C-terminal D-alanyl residues from sugar-peptide cell wall precursors.</text>
</comment>
<feature type="domain" description="Peptidase S11 D-Ala-D-Ala carboxypeptidase A C-terminal" evidence="18">
    <location>
        <begin position="300"/>
        <end position="392"/>
    </location>
</feature>
<dbReference type="SMART" id="SM00936">
    <property type="entry name" value="PBP5_C"/>
    <property type="match status" value="1"/>
</dbReference>
<evidence type="ECO:0000256" key="10">
    <source>
        <dbReference type="ARBA" id="ARBA00022984"/>
    </source>
</evidence>
<dbReference type="GO" id="GO:0071555">
    <property type="term" value="P:cell wall organization"/>
    <property type="evidence" value="ECO:0007669"/>
    <property type="project" value="UniProtKB-KW"/>
</dbReference>
<feature type="active site" description="Acyl-ester intermediate" evidence="13">
    <location>
        <position position="65"/>
    </location>
</feature>
<evidence type="ECO:0000256" key="2">
    <source>
        <dbReference type="ARBA" id="ARBA00004752"/>
    </source>
</evidence>
<dbReference type="InterPro" id="IPR001967">
    <property type="entry name" value="Peptidase_S11_N"/>
</dbReference>
<reference evidence="19" key="2">
    <citation type="submission" date="2021-09" db="EMBL/GenBank/DDBJ databases">
        <authorList>
            <person name="Gilroy R."/>
        </authorList>
    </citation>
    <scope>NUCLEOTIDE SEQUENCE</scope>
    <source>
        <strain evidence="19">CHK179-5677</strain>
    </source>
</reference>
<keyword evidence="7 17" id="KW-0732">Signal</keyword>
<dbReference type="SUPFAM" id="SSF56601">
    <property type="entry name" value="beta-lactamase/transpeptidase-like"/>
    <property type="match status" value="1"/>
</dbReference>
<evidence type="ECO:0000256" key="13">
    <source>
        <dbReference type="PIRSR" id="PIRSR618044-1"/>
    </source>
</evidence>
<sequence>MKKNRVFSFVLTLALLCAVFAPFSTAAANSVDDYVVNARSAILVDTTYGEVLYEHNSHERTYPASITKVMTGLLTIEAIERGELSLDQQITVSENVNEGMMAGASTQNLKAGEILTLKDVLACALIPSANEACNVLAEAVSGSISAFVELMNQRAAELGCKDTHFMNPHGLHDENHYTTAYDIYLFCNEAMKHETFRELVTSMNYTVPATNMSEERTFWDTNALITSWKYTGYTYEYCTGIKTGYTPEAGYCLASSATKGDRSLIAVVTGCERTPGTTGSEGYTHFSESKKLLEWGFSNFSYQSIMSSSKPQLSIPVTLSEVDHVVAEPNGTLSAVLPNDVSAEDFAQEVERYYDTLEAPVEKGTVLGKVTLTYNGEAYGSLDLVAVDTVERSELLYNLDRIEKFFSQLWVKILLLVLVLLILALVLRLTLFGRRGRRSYGGRRRSGYHGRRRR</sequence>
<dbReference type="AlphaFoldDB" id="A0A921MLV6"/>
<dbReference type="SUPFAM" id="SSF69189">
    <property type="entry name" value="Penicillin-binding protein associated domain"/>
    <property type="match status" value="1"/>
</dbReference>
<evidence type="ECO:0000256" key="6">
    <source>
        <dbReference type="ARBA" id="ARBA00022670"/>
    </source>
</evidence>
<dbReference type="GO" id="GO:0006508">
    <property type="term" value="P:proteolysis"/>
    <property type="evidence" value="ECO:0007669"/>
    <property type="project" value="UniProtKB-KW"/>
</dbReference>
<keyword evidence="16" id="KW-1133">Transmembrane helix</keyword>
<dbReference type="GO" id="GO:0009252">
    <property type="term" value="P:peptidoglycan biosynthetic process"/>
    <property type="evidence" value="ECO:0007669"/>
    <property type="project" value="UniProtKB-KW"/>
</dbReference>
<gene>
    <name evidence="19" type="ORF">K8V01_07200</name>
</gene>
<keyword evidence="11" id="KW-0961">Cell wall biogenesis/degradation</keyword>
<dbReference type="InterPro" id="IPR037167">
    <property type="entry name" value="Peptidase_S11_C_sf"/>
</dbReference>
<evidence type="ECO:0000256" key="12">
    <source>
        <dbReference type="ARBA" id="ARBA00034000"/>
    </source>
</evidence>
<dbReference type="Pfam" id="PF07943">
    <property type="entry name" value="PBP5_C"/>
    <property type="match status" value="1"/>
</dbReference>
<evidence type="ECO:0000256" key="14">
    <source>
        <dbReference type="PIRSR" id="PIRSR618044-2"/>
    </source>
</evidence>
<dbReference type="Gene3D" id="3.40.710.10">
    <property type="entry name" value="DD-peptidase/beta-lactamase superfamily"/>
    <property type="match status" value="1"/>
</dbReference>
<evidence type="ECO:0000256" key="4">
    <source>
        <dbReference type="ARBA" id="ARBA00012448"/>
    </source>
</evidence>
<evidence type="ECO:0000256" key="17">
    <source>
        <dbReference type="SAM" id="SignalP"/>
    </source>
</evidence>
<evidence type="ECO:0000256" key="11">
    <source>
        <dbReference type="ARBA" id="ARBA00023316"/>
    </source>
</evidence>
<dbReference type="PANTHER" id="PTHR21581:SF33">
    <property type="entry name" value="D-ALANYL-D-ALANINE CARBOXYPEPTIDASE DACB"/>
    <property type="match status" value="1"/>
</dbReference>
<dbReference type="RefSeq" id="WP_295368906.1">
    <property type="nucleotide sequence ID" value="NZ_DYUC01000069.1"/>
</dbReference>
<dbReference type="GO" id="GO:0009002">
    <property type="term" value="F:serine-type D-Ala-D-Ala carboxypeptidase activity"/>
    <property type="evidence" value="ECO:0007669"/>
    <property type="project" value="UniProtKB-EC"/>
</dbReference>
<comment type="caution">
    <text evidence="19">The sequence shown here is derived from an EMBL/GenBank/DDBJ whole genome shotgun (WGS) entry which is preliminary data.</text>
</comment>
<evidence type="ECO:0000259" key="18">
    <source>
        <dbReference type="SMART" id="SM00936"/>
    </source>
</evidence>
<evidence type="ECO:0000256" key="3">
    <source>
        <dbReference type="ARBA" id="ARBA00007164"/>
    </source>
</evidence>
<protein>
    <recommendedName>
        <fullName evidence="4">serine-type D-Ala-D-Ala carboxypeptidase</fullName>
        <ecNumber evidence="4">3.4.16.4</ecNumber>
    </recommendedName>
</protein>
<dbReference type="InterPro" id="IPR018044">
    <property type="entry name" value="Peptidase_S11"/>
</dbReference>
<dbReference type="GO" id="GO:0008360">
    <property type="term" value="P:regulation of cell shape"/>
    <property type="evidence" value="ECO:0007669"/>
    <property type="project" value="UniProtKB-KW"/>
</dbReference>